<name>A0A4U6SPY9_SETVI</name>
<dbReference type="EMBL" id="CM016560">
    <property type="protein sequence ID" value="TKV90529.1"/>
    <property type="molecule type" value="Genomic_DNA"/>
</dbReference>
<accession>A0A4U6SPY9</accession>
<protein>
    <submittedName>
        <fullName evidence="1">Uncharacterized protein</fullName>
    </submittedName>
</protein>
<dbReference type="AlphaFoldDB" id="A0A4U6SPY9"/>
<gene>
    <name evidence="1" type="ORF">SEVIR_9G035266v2</name>
</gene>
<dbReference type="Proteomes" id="UP000298652">
    <property type="component" value="Chromosome 9"/>
</dbReference>
<dbReference type="Gramene" id="TKV90529">
    <property type="protein sequence ID" value="TKV90529"/>
    <property type="gene ID" value="SEVIR_9G035266v2"/>
</dbReference>
<evidence type="ECO:0000313" key="1">
    <source>
        <dbReference type="EMBL" id="TKV90529.1"/>
    </source>
</evidence>
<organism evidence="1 2">
    <name type="scientific">Setaria viridis</name>
    <name type="common">Green bristlegrass</name>
    <name type="synonym">Setaria italica subsp. viridis</name>
    <dbReference type="NCBI Taxonomy" id="4556"/>
    <lineage>
        <taxon>Eukaryota</taxon>
        <taxon>Viridiplantae</taxon>
        <taxon>Streptophyta</taxon>
        <taxon>Embryophyta</taxon>
        <taxon>Tracheophyta</taxon>
        <taxon>Spermatophyta</taxon>
        <taxon>Magnoliopsida</taxon>
        <taxon>Liliopsida</taxon>
        <taxon>Poales</taxon>
        <taxon>Poaceae</taxon>
        <taxon>PACMAD clade</taxon>
        <taxon>Panicoideae</taxon>
        <taxon>Panicodae</taxon>
        <taxon>Paniceae</taxon>
        <taxon>Cenchrinae</taxon>
        <taxon>Setaria</taxon>
    </lineage>
</organism>
<keyword evidence="2" id="KW-1185">Reference proteome</keyword>
<reference evidence="1" key="1">
    <citation type="submission" date="2019-03" db="EMBL/GenBank/DDBJ databases">
        <title>WGS assembly of Setaria viridis.</title>
        <authorList>
            <person name="Huang P."/>
            <person name="Jenkins J."/>
            <person name="Grimwood J."/>
            <person name="Barry K."/>
            <person name="Healey A."/>
            <person name="Mamidi S."/>
            <person name="Sreedasyam A."/>
            <person name="Shu S."/>
            <person name="Feldman M."/>
            <person name="Wu J."/>
            <person name="Yu Y."/>
            <person name="Chen C."/>
            <person name="Johnson J."/>
            <person name="Rokhsar D."/>
            <person name="Baxter I."/>
            <person name="Schmutz J."/>
            <person name="Brutnell T."/>
            <person name="Kellogg E."/>
        </authorList>
    </citation>
    <scope>NUCLEOTIDE SEQUENCE [LARGE SCALE GENOMIC DNA]</scope>
</reference>
<proteinExistence type="predicted"/>
<evidence type="ECO:0000313" key="2">
    <source>
        <dbReference type="Proteomes" id="UP000298652"/>
    </source>
</evidence>
<sequence>MPPLGDPDASLARVAFEIGYLSLVLGRFLCGGNYSTLRNDISRVRVVPDWLDLSNSRPWIGRRI</sequence>